<evidence type="ECO:0000259" key="3">
    <source>
        <dbReference type="SMART" id="SM00829"/>
    </source>
</evidence>
<evidence type="ECO:0000313" key="5">
    <source>
        <dbReference type="Proteomes" id="UP000253551"/>
    </source>
</evidence>
<evidence type="ECO:0000256" key="1">
    <source>
        <dbReference type="ARBA" id="ARBA00022857"/>
    </source>
</evidence>
<protein>
    <submittedName>
        <fullName evidence="4">NADPH:quinone reductase</fullName>
    </submittedName>
</protein>
<dbReference type="InterPro" id="IPR020843">
    <property type="entry name" value="ER"/>
</dbReference>
<evidence type="ECO:0000313" key="4">
    <source>
        <dbReference type="EMBL" id="RCH81309.1"/>
    </source>
</evidence>
<dbReference type="PANTHER" id="PTHR48106:SF7">
    <property type="entry name" value="DEHYDROGENASE, ZINC-CONTAINING, PUTATIVE (AFU_ORTHOLOGUE AFUA_5G10220)-RELATED"/>
    <property type="match status" value="1"/>
</dbReference>
<dbReference type="EMBL" id="PJQM01005580">
    <property type="protein sequence ID" value="RCH81309.1"/>
    <property type="molecule type" value="Genomic_DNA"/>
</dbReference>
<dbReference type="GO" id="GO:0035925">
    <property type="term" value="F:mRNA 3'-UTR AU-rich region binding"/>
    <property type="evidence" value="ECO:0007669"/>
    <property type="project" value="TreeGrafter"/>
</dbReference>
<keyword evidence="2" id="KW-0560">Oxidoreductase</keyword>
<dbReference type="InterPro" id="IPR011032">
    <property type="entry name" value="GroES-like_sf"/>
</dbReference>
<evidence type="ECO:0000256" key="2">
    <source>
        <dbReference type="ARBA" id="ARBA00023002"/>
    </source>
</evidence>
<dbReference type="Gene3D" id="3.90.180.10">
    <property type="entry name" value="Medium-chain alcohol dehydrogenases, catalytic domain"/>
    <property type="match status" value="1"/>
</dbReference>
<dbReference type="Gene3D" id="3.40.50.720">
    <property type="entry name" value="NAD(P)-binding Rossmann-like Domain"/>
    <property type="match status" value="1"/>
</dbReference>
<dbReference type="InterPro" id="IPR036291">
    <property type="entry name" value="NAD(P)-bd_dom_sf"/>
</dbReference>
<dbReference type="GO" id="GO:0005829">
    <property type="term" value="C:cytosol"/>
    <property type="evidence" value="ECO:0007669"/>
    <property type="project" value="TreeGrafter"/>
</dbReference>
<comment type="caution">
    <text evidence="4">The sequence shown here is derived from an EMBL/GenBank/DDBJ whole genome shotgun (WGS) entry which is preliminary data.</text>
</comment>
<feature type="domain" description="Enoyl reductase (ER)" evidence="3">
    <location>
        <begin position="22"/>
        <end position="328"/>
    </location>
</feature>
<sequence length="330" mass="36449">MDLKASIHPFEMAPLNTTMKTVVVEDSKFAIKELARPVATENTIVIKNHYSAINYADSFELKKPTTDTIGFESVGEVIEVGQGVTYYKIGDRIYQAEGKSHAEYCVLDASSASVVKIPDDVSYEDVIKFGIAHVTALALTEQSYHIKKGDYVFVTAAAGGVGSLLIQMINQNGGIAIGSVSTPEKAEYIKALGAKHVIQYKDEDILERIMEITQGRGVDAFYDSVGGSTFETGLKATRPLGHLIAFGMADTLPKPVSFHDLFARSLRLHTDSLWNYFDDKELTKALIKRLLETVHKYEMSIYKTYSLEEAPQALYDILSGKTTGRLLIKM</sequence>
<name>A0A367IUL4_RHIST</name>
<proteinExistence type="predicted"/>
<dbReference type="Pfam" id="PF00107">
    <property type="entry name" value="ADH_zinc_N"/>
    <property type="match status" value="1"/>
</dbReference>
<keyword evidence="1" id="KW-0521">NADP</keyword>
<dbReference type="GO" id="GO:0070402">
    <property type="term" value="F:NADPH binding"/>
    <property type="evidence" value="ECO:0007669"/>
    <property type="project" value="TreeGrafter"/>
</dbReference>
<reference evidence="4 5" key="1">
    <citation type="journal article" date="2018" name="G3 (Bethesda)">
        <title>Phylogenetic and Phylogenomic Definition of Rhizopus Species.</title>
        <authorList>
            <person name="Gryganskyi A.P."/>
            <person name="Golan J."/>
            <person name="Dolatabadi S."/>
            <person name="Mondo S."/>
            <person name="Robb S."/>
            <person name="Idnurm A."/>
            <person name="Muszewska A."/>
            <person name="Steczkiewicz K."/>
            <person name="Masonjones S."/>
            <person name="Liao H.L."/>
            <person name="Gajdeczka M.T."/>
            <person name="Anike F."/>
            <person name="Vuek A."/>
            <person name="Anishchenko I.M."/>
            <person name="Voigt K."/>
            <person name="de Hoog G.S."/>
            <person name="Smith M.E."/>
            <person name="Heitman J."/>
            <person name="Vilgalys R."/>
            <person name="Stajich J.E."/>
        </authorList>
    </citation>
    <scope>NUCLEOTIDE SEQUENCE [LARGE SCALE GENOMIC DNA]</scope>
    <source>
        <strain evidence="4 5">LSU 92-RS-03</strain>
    </source>
</reference>
<dbReference type="SMART" id="SM00829">
    <property type="entry name" value="PKS_ER"/>
    <property type="match status" value="1"/>
</dbReference>
<gene>
    <name evidence="4" type="primary">ZTA1</name>
    <name evidence="4" type="ORF">CU098_005463</name>
</gene>
<dbReference type="SUPFAM" id="SSF50129">
    <property type="entry name" value="GroES-like"/>
    <property type="match status" value="1"/>
</dbReference>
<dbReference type="GO" id="GO:0003960">
    <property type="term" value="F:quinone reductase (NADPH) activity"/>
    <property type="evidence" value="ECO:0007669"/>
    <property type="project" value="TreeGrafter"/>
</dbReference>
<dbReference type="InterPro" id="IPR013149">
    <property type="entry name" value="ADH-like_C"/>
</dbReference>
<dbReference type="PANTHER" id="PTHR48106">
    <property type="entry name" value="QUINONE OXIDOREDUCTASE PIG3-RELATED"/>
    <property type="match status" value="1"/>
</dbReference>
<keyword evidence="5" id="KW-1185">Reference proteome</keyword>
<dbReference type="InterPro" id="IPR013154">
    <property type="entry name" value="ADH-like_N"/>
</dbReference>
<dbReference type="SUPFAM" id="SSF51735">
    <property type="entry name" value="NAD(P)-binding Rossmann-fold domains"/>
    <property type="match status" value="1"/>
</dbReference>
<dbReference type="Pfam" id="PF08240">
    <property type="entry name" value="ADH_N"/>
    <property type="match status" value="1"/>
</dbReference>
<dbReference type="AlphaFoldDB" id="A0A367IUL4"/>
<accession>A0A367IUL4</accession>
<dbReference type="Proteomes" id="UP000253551">
    <property type="component" value="Unassembled WGS sequence"/>
</dbReference>
<dbReference type="STRING" id="4846.A0A367IUL4"/>
<organism evidence="4 5">
    <name type="scientific">Rhizopus stolonifer</name>
    <name type="common">Rhizopus nigricans</name>
    <dbReference type="NCBI Taxonomy" id="4846"/>
    <lineage>
        <taxon>Eukaryota</taxon>
        <taxon>Fungi</taxon>
        <taxon>Fungi incertae sedis</taxon>
        <taxon>Mucoromycota</taxon>
        <taxon>Mucoromycotina</taxon>
        <taxon>Mucoromycetes</taxon>
        <taxon>Mucorales</taxon>
        <taxon>Mucorineae</taxon>
        <taxon>Rhizopodaceae</taxon>
        <taxon>Rhizopus</taxon>
    </lineage>
</organism>
<dbReference type="OrthoDB" id="48317at2759"/>